<evidence type="ECO:0000256" key="1">
    <source>
        <dbReference type="SAM" id="Phobius"/>
    </source>
</evidence>
<keyword evidence="1" id="KW-0472">Membrane</keyword>
<feature type="transmembrane region" description="Helical" evidence="1">
    <location>
        <begin position="257"/>
        <end position="280"/>
    </location>
</feature>
<keyword evidence="4" id="KW-1185">Reference proteome</keyword>
<organism evidence="3 4">
    <name type="scientific">Algoriphagus boritolerans DSM 17298 = JCM 18970</name>
    <dbReference type="NCBI Taxonomy" id="1120964"/>
    <lineage>
        <taxon>Bacteria</taxon>
        <taxon>Pseudomonadati</taxon>
        <taxon>Bacteroidota</taxon>
        <taxon>Cytophagia</taxon>
        <taxon>Cytophagales</taxon>
        <taxon>Cyclobacteriaceae</taxon>
        <taxon>Algoriphagus</taxon>
    </lineage>
</organism>
<dbReference type="PANTHER" id="PTHR48090">
    <property type="entry name" value="UNDECAPRENYL-PHOSPHATE 4-DEOXY-4-FORMAMIDO-L-ARABINOSE TRANSFERASE-RELATED"/>
    <property type="match status" value="1"/>
</dbReference>
<feature type="transmembrane region" description="Helical" evidence="1">
    <location>
        <begin position="233"/>
        <end position="251"/>
    </location>
</feature>
<evidence type="ECO:0000313" key="4">
    <source>
        <dbReference type="Proteomes" id="UP000236736"/>
    </source>
</evidence>
<dbReference type="STRING" id="1120964.GCA_001313265_06751"/>
<dbReference type="PANTHER" id="PTHR48090:SF7">
    <property type="entry name" value="RFBJ PROTEIN"/>
    <property type="match status" value="1"/>
</dbReference>
<gene>
    <name evidence="3" type="ORF">SAMN03080598_03922</name>
</gene>
<sequence>MNQSVPNISIVIPCFNESQEVLIETISTVEISIRDVIADYEIIVVNDGSSAAYSYDLPYNPKVKLINHSTNKGYGASLKTGIKHAQFDWIGITDADGTYPNHLFDELIKKAEGMDMVVGARRWADISYTRKLPKILLTYFASFLGGVKIPDLNSGMRIFKKVLAIQFWNLLPAGFSFTSTITMGALTNDYEVAFFEIDYYKRIGKSSISPFQDTIVFFTLVTRLALYFNPKKVFIPVSFVFILLAVLRGIRDYSLEGSLGGLCLILFFFSFQFFFFGLIAEIINKTRKYLIINQGF</sequence>
<accession>A0A1H6A4M8</accession>
<dbReference type="Gene3D" id="3.90.550.10">
    <property type="entry name" value="Spore Coat Polysaccharide Biosynthesis Protein SpsA, Chain A"/>
    <property type="match status" value="1"/>
</dbReference>
<protein>
    <submittedName>
        <fullName evidence="3">Glycosyltransferase involved in cell wall bisynthesis</fullName>
    </submittedName>
</protein>
<keyword evidence="1" id="KW-1133">Transmembrane helix</keyword>
<feature type="transmembrane region" description="Helical" evidence="1">
    <location>
        <begin position="167"/>
        <end position="187"/>
    </location>
</feature>
<proteinExistence type="predicted"/>
<dbReference type="Proteomes" id="UP000236736">
    <property type="component" value="Unassembled WGS sequence"/>
</dbReference>
<evidence type="ECO:0000313" key="3">
    <source>
        <dbReference type="EMBL" id="SEG43699.1"/>
    </source>
</evidence>
<dbReference type="InterPro" id="IPR050256">
    <property type="entry name" value="Glycosyltransferase_2"/>
</dbReference>
<dbReference type="CDD" id="cd04179">
    <property type="entry name" value="DPM_DPG-synthase_like"/>
    <property type="match status" value="1"/>
</dbReference>
<dbReference type="InterPro" id="IPR029044">
    <property type="entry name" value="Nucleotide-diphossugar_trans"/>
</dbReference>
<dbReference type="Pfam" id="PF00535">
    <property type="entry name" value="Glycos_transf_2"/>
    <property type="match status" value="1"/>
</dbReference>
<keyword evidence="1" id="KW-0812">Transmembrane</keyword>
<dbReference type="SUPFAM" id="SSF53448">
    <property type="entry name" value="Nucleotide-diphospho-sugar transferases"/>
    <property type="match status" value="1"/>
</dbReference>
<feature type="domain" description="Glycosyltransferase 2-like" evidence="2">
    <location>
        <begin position="9"/>
        <end position="162"/>
    </location>
</feature>
<dbReference type="RefSeq" id="WP_103926482.1">
    <property type="nucleotide sequence ID" value="NZ_FNVR01000037.1"/>
</dbReference>
<evidence type="ECO:0000259" key="2">
    <source>
        <dbReference type="Pfam" id="PF00535"/>
    </source>
</evidence>
<name>A0A1H6A4M8_9BACT</name>
<dbReference type="GO" id="GO:0016740">
    <property type="term" value="F:transferase activity"/>
    <property type="evidence" value="ECO:0007669"/>
    <property type="project" value="UniProtKB-KW"/>
</dbReference>
<reference evidence="4" key="1">
    <citation type="submission" date="2016-10" db="EMBL/GenBank/DDBJ databases">
        <authorList>
            <person name="Varghese N."/>
            <person name="Submissions S."/>
        </authorList>
    </citation>
    <scope>NUCLEOTIDE SEQUENCE [LARGE SCALE GENOMIC DNA]</scope>
    <source>
        <strain evidence="4">DSM 17298</strain>
    </source>
</reference>
<dbReference type="OrthoDB" id="9810303at2"/>
<dbReference type="EMBL" id="FNVR01000037">
    <property type="protein sequence ID" value="SEG43699.1"/>
    <property type="molecule type" value="Genomic_DNA"/>
</dbReference>
<dbReference type="AlphaFoldDB" id="A0A1H6A4M8"/>
<keyword evidence="3" id="KW-0808">Transferase</keyword>
<dbReference type="InterPro" id="IPR001173">
    <property type="entry name" value="Glyco_trans_2-like"/>
</dbReference>